<comment type="catalytic activity">
    <reaction evidence="8">
        <text>L-seryl-[protein] + ATP = O-phospho-L-seryl-[protein] + ADP + H(+)</text>
        <dbReference type="Rhea" id="RHEA:17989"/>
        <dbReference type="Rhea" id="RHEA-COMP:9863"/>
        <dbReference type="Rhea" id="RHEA-COMP:11604"/>
        <dbReference type="ChEBI" id="CHEBI:15378"/>
        <dbReference type="ChEBI" id="CHEBI:29999"/>
        <dbReference type="ChEBI" id="CHEBI:30616"/>
        <dbReference type="ChEBI" id="CHEBI:83421"/>
        <dbReference type="ChEBI" id="CHEBI:456216"/>
        <dbReference type="EC" id="2.7.11.11"/>
    </reaction>
</comment>
<sequence length="459" mass="53034">MSLPLNLSDTRGKRQNMSGTRENSPVDPQLLNIPSRYYPCPIICDPIYQPVPSPSYSPLFPDFQYGDQISLNYHQNQLAPCHHCHNNHVASPYLFSNQQYHPSFQNLTLDQFELFNTLGTGTFGRVYLCRFRQPFSPPISPAADMLYSPNGRQCSSSEYRFQHQVITDSSFFALKMMSKREVLRLKQLEHVFSEKTILLSCSHPFIIHLHSTFQNQKYLFMLLEYGSGGELFSYLKKYGRFSLPVTRFYAAELVLALEYLHSRNIVFRDLKPENLLLDALGHIKIADFGFAKALFESMTWTLCGTPEYLAPEIIQGQGHSKEVDWWALGILIYEMLVGFPPFYDSNPFQIYEKILLGNIAFPEWIDLDTRLFISHLLNADRKERLGSSLSTGGSNDVKKHPWFTGVDWNAIYWRRIPPPIRPALSFPGDSANFERYPEIRPEPIPSWEVDPYQHLFDGF</sequence>
<dbReference type="EC" id="2.7.11.11" evidence="1"/>
<dbReference type="VEuPathDB" id="MicrosporidiaDB:DI09_79p100"/>
<dbReference type="SMART" id="SM00220">
    <property type="entry name" value="S_TKc"/>
    <property type="match status" value="1"/>
</dbReference>
<dbReference type="InterPro" id="IPR000719">
    <property type="entry name" value="Prot_kinase_dom"/>
</dbReference>
<name>A0A098VMI0_9MICR</name>
<dbReference type="EMBL" id="JMKJ01000589">
    <property type="protein sequence ID" value="KGG50287.1"/>
    <property type="molecule type" value="Genomic_DNA"/>
</dbReference>
<dbReference type="OrthoDB" id="63267at2759"/>
<keyword evidence="2" id="KW-0723">Serine/threonine-protein kinase</keyword>
<dbReference type="PANTHER" id="PTHR24353:SF37">
    <property type="entry name" value="CAMP-DEPENDENT PROTEIN KINASE CATALYTIC SUBUNIT PRKX"/>
    <property type="match status" value="1"/>
</dbReference>
<feature type="domain" description="AGC-kinase C-terminal" evidence="11">
    <location>
        <begin position="404"/>
        <end position="459"/>
    </location>
</feature>
<proteinExistence type="predicted"/>
<evidence type="ECO:0000313" key="13">
    <source>
        <dbReference type="Proteomes" id="UP000029725"/>
    </source>
</evidence>
<dbReference type="CDD" id="cd05580">
    <property type="entry name" value="STKc_PKA_like"/>
    <property type="match status" value="1"/>
</dbReference>
<dbReference type="Gene3D" id="3.30.200.20">
    <property type="entry name" value="Phosphorylase Kinase, domain 1"/>
    <property type="match status" value="2"/>
</dbReference>
<evidence type="ECO:0000256" key="8">
    <source>
        <dbReference type="ARBA" id="ARBA00047454"/>
    </source>
</evidence>
<dbReference type="AlphaFoldDB" id="A0A098VMI0"/>
<dbReference type="GeneID" id="25260821"/>
<keyword evidence="3" id="KW-0808">Transferase</keyword>
<keyword evidence="13" id="KW-1185">Reference proteome</keyword>
<dbReference type="Proteomes" id="UP000029725">
    <property type="component" value="Unassembled WGS sequence"/>
</dbReference>
<evidence type="ECO:0000256" key="6">
    <source>
        <dbReference type="ARBA" id="ARBA00022840"/>
    </source>
</evidence>
<evidence type="ECO:0000256" key="5">
    <source>
        <dbReference type="ARBA" id="ARBA00022777"/>
    </source>
</evidence>
<dbReference type="Pfam" id="PF00069">
    <property type="entry name" value="Pkinase"/>
    <property type="match status" value="1"/>
</dbReference>
<evidence type="ECO:0000313" key="12">
    <source>
        <dbReference type="EMBL" id="KGG50287.1"/>
    </source>
</evidence>
<comment type="caution">
    <text evidence="12">The sequence shown here is derived from an EMBL/GenBank/DDBJ whole genome shotgun (WGS) entry which is preliminary data.</text>
</comment>
<evidence type="ECO:0000259" key="10">
    <source>
        <dbReference type="PROSITE" id="PS50011"/>
    </source>
</evidence>
<dbReference type="Gene3D" id="1.10.510.10">
    <property type="entry name" value="Transferase(Phosphotransferase) domain 1"/>
    <property type="match status" value="1"/>
</dbReference>
<keyword evidence="6" id="KW-0067">ATP-binding</keyword>
<dbReference type="InterPro" id="IPR011009">
    <property type="entry name" value="Kinase-like_dom_sf"/>
</dbReference>
<dbReference type="HOGENOM" id="CLU_000288_63_5_1"/>
<evidence type="ECO:0000256" key="7">
    <source>
        <dbReference type="ARBA" id="ARBA00047292"/>
    </source>
</evidence>
<dbReference type="PANTHER" id="PTHR24353">
    <property type="entry name" value="CYCLIC NUCLEOTIDE-DEPENDENT PROTEIN KINASE"/>
    <property type="match status" value="1"/>
</dbReference>
<feature type="domain" description="Protein kinase" evidence="10">
    <location>
        <begin position="112"/>
        <end position="403"/>
    </location>
</feature>
<dbReference type="GO" id="GO:0004691">
    <property type="term" value="F:cAMP-dependent protein kinase activity"/>
    <property type="evidence" value="ECO:0007669"/>
    <property type="project" value="UniProtKB-EC"/>
</dbReference>
<feature type="compositionally biased region" description="Polar residues" evidence="9">
    <location>
        <begin position="1"/>
        <end position="23"/>
    </location>
</feature>
<keyword evidence="5" id="KW-0418">Kinase</keyword>
<evidence type="ECO:0000256" key="4">
    <source>
        <dbReference type="ARBA" id="ARBA00022741"/>
    </source>
</evidence>
<dbReference type="PROSITE" id="PS51285">
    <property type="entry name" value="AGC_KINASE_CTER"/>
    <property type="match status" value="1"/>
</dbReference>
<dbReference type="FunFam" id="1.10.510.10:FF:000005">
    <property type="entry name" value="cAMP-dependent protein kinase catalytic subunit alpha"/>
    <property type="match status" value="1"/>
</dbReference>
<accession>A0A098VMI0</accession>
<organism evidence="12 13">
    <name type="scientific">Mitosporidium daphniae</name>
    <dbReference type="NCBI Taxonomy" id="1485682"/>
    <lineage>
        <taxon>Eukaryota</taxon>
        <taxon>Fungi</taxon>
        <taxon>Fungi incertae sedis</taxon>
        <taxon>Microsporidia</taxon>
        <taxon>Mitosporidium</taxon>
    </lineage>
</organism>
<evidence type="ECO:0000259" key="11">
    <source>
        <dbReference type="PROSITE" id="PS51285"/>
    </source>
</evidence>
<dbReference type="SMART" id="SM00133">
    <property type="entry name" value="S_TK_X"/>
    <property type="match status" value="1"/>
</dbReference>
<dbReference type="PROSITE" id="PS50011">
    <property type="entry name" value="PROTEIN_KINASE_DOM"/>
    <property type="match status" value="1"/>
</dbReference>
<keyword evidence="4" id="KW-0547">Nucleotide-binding</keyword>
<dbReference type="GO" id="GO:0005524">
    <property type="term" value="F:ATP binding"/>
    <property type="evidence" value="ECO:0007669"/>
    <property type="project" value="UniProtKB-KW"/>
</dbReference>
<evidence type="ECO:0000256" key="1">
    <source>
        <dbReference type="ARBA" id="ARBA00012444"/>
    </source>
</evidence>
<feature type="region of interest" description="Disordered" evidence="9">
    <location>
        <begin position="1"/>
        <end position="28"/>
    </location>
</feature>
<evidence type="ECO:0000256" key="9">
    <source>
        <dbReference type="SAM" id="MobiDB-lite"/>
    </source>
</evidence>
<comment type="catalytic activity">
    <reaction evidence="7">
        <text>L-threonyl-[protein] + ATP = O-phospho-L-threonyl-[protein] + ADP + H(+)</text>
        <dbReference type="Rhea" id="RHEA:46608"/>
        <dbReference type="Rhea" id="RHEA-COMP:11060"/>
        <dbReference type="Rhea" id="RHEA-COMP:11605"/>
        <dbReference type="ChEBI" id="CHEBI:15378"/>
        <dbReference type="ChEBI" id="CHEBI:30013"/>
        <dbReference type="ChEBI" id="CHEBI:30616"/>
        <dbReference type="ChEBI" id="CHEBI:61977"/>
        <dbReference type="ChEBI" id="CHEBI:456216"/>
        <dbReference type="EC" id="2.7.11.11"/>
    </reaction>
</comment>
<dbReference type="RefSeq" id="XP_013236714.1">
    <property type="nucleotide sequence ID" value="XM_013381260.1"/>
</dbReference>
<protein>
    <recommendedName>
        <fullName evidence="1">cAMP-dependent protein kinase</fullName>
        <ecNumber evidence="1">2.7.11.11</ecNumber>
    </recommendedName>
</protein>
<evidence type="ECO:0000256" key="3">
    <source>
        <dbReference type="ARBA" id="ARBA00022679"/>
    </source>
</evidence>
<reference evidence="12 13" key="1">
    <citation type="submission" date="2014-04" db="EMBL/GenBank/DDBJ databases">
        <title>A new species of microsporidia sheds light on the evolution of extreme parasitism.</title>
        <authorList>
            <person name="Haag K.L."/>
            <person name="James T.Y."/>
            <person name="Larsson R."/>
            <person name="Schaer T.M."/>
            <person name="Refardt D."/>
            <person name="Pombert J.-F."/>
            <person name="Ebert D."/>
        </authorList>
    </citation>
    <scope>NUCLEOTIDE SEQUENCE [LARGE SCALE GENOMIC DNA]</scope>
    <source>
        <strain evidence="12 13">UGP3</strain>
        <tissue evidence="12">Spores</tissue>
    </source>
</reference>
<dbReference type="SUPFAM" id="SSF56112">
    <property type="entry name" value="Protein kinase-like (PK-like)"/>
    <property type="match status" value="1"/>
</dbReference>
<gene>
    <name evidence="12" type="ORF">DI09_79p100</name>
</gene>
<dbReference type="GO" id="GO:0005952">
    <property type="term" value="C:cAMP-dependent protein kinase complex"/>
    <property type="evidence" value="ECO:0007669"/>
    <property type="project" value="TreeGrafter"/>
</dbReference>
<evidence type="ECO:0000256" key="2">
    <source>
        <dbReference type="ARBA" id="ARBA00022527"/>
    </source>
</evidence>
<dbReference type="GO" id="GO:0005829">
    <property type="term" value="C:cytosol"/>
    <property type="evidence" value="ECO:0007669"/>
    <property type="project" value="TreeGrafter"/>
</dbReference>
<dbReference type="InterPro" id="IPR000961">
    <property type="entry name" value="AGC-kinase_C"/>
</dbReference>